<keyword evidence="1" id="KW-0812">Transmembrane</keyword>
<evidence type="ECO:0000313" key="2">
    <source>
        <dbReference type="EMBL" id="KAF0723904.1"/>
    </source>
</evidence>
<dbReference type="AlphaFoldDB" id="A0A6G0WBD5"/>
<keyword evidence="1" id="KW-0472">Membrane</keyword>
<feature type="transmembrane region" description="Helical" evidence="1">
    <location>
        <begin position="62"/>
        <end position="83"/>
    </location>
</feature>
<evidence type="ECO:0000313" key="3">
    <source>
        <dbReference type="Proteomes" id="UP000481153"/>
    </source>
</evidence>
<keyword evidence="1" id="KW-1133">Transmembrane helix</keyword>
<keyword evidence="3" id="KW-1185">Reference proteome</keyword>
<reference evidence="2 3" key="1">
    <citation type="submission" date="2019-07" db="EMBL/GenBank/DDBJ databases">
        <title>Genomics analysis of Aphanomyces spp. identifies a new class of oomycete effector associated with host adaptation.</title>
        <authorList>
            <person name="Gaulin E."/>
        </authorList>
    </citation>
    <scope>NUCLEOTIDE SEQUENCE [LARGE SCALE GENOMIC DNA]</scope>
    <source>
        <strain evidence="2 3">ATCC 201684</strain>
    </source>
</reference>
<evidence type="ECO:0000256" key="1">
    <source>
        <dbReference type="SAM" id="Phobius"/>
    </source>
</evidence>
<proteinExistence type="predicted"/>
<comment type="caution">
    <text evidence="2">The sequence shown here is derived from an EMBL/GenBank/DDBJ whole genome shotgun (WGS) entry which is preliminary data.</text>
</comment>
<organism evidence="2 3">
    <name type="scientific">Aphanomyces euteiches</name>
    <dbReference type="NCBI Taxonomy" id="100861"/>
    <lineage>
        <taxon>Eukaryota</taxon>
        <taxon>Sar</taxon>
        <taxon>Stramenopiles</taxon>
        <taxon>Oomycota</taxon>
        <taxon>Saprolegniomycetes</taxon>
        <taxon>Saprolegniales</taxon>
        <taxon>Verrucalvaceae</taxon>
        <taxon>Aphanomyces</taxon>
    </lineage>
</organism>
<sequence length="752" mass="83824">MQAAGPVHEDVATGPSQKHFLQATANAKDDRNRWFRTASHNSIIAPFVPVSKHQKRRHHCKLIVRVVWWLMCMSIEVVAYFVFPYLAYLDMTVLVANLVSPSYNVLTGIDSGPTMAAWDVSLYTGYNTTAHENELFLRSVIDQVDSMPPGSQIDIPVNQTPFLTTISMKSIFHQSVSKTNQRLDAASGRYTLLVGKKFTISDPLFDPLESLVLYVRVDNKVHGYTAFRVLQATNASETHQTLVDVSHVYPDLLGSAKFIICTTNRDAGTNRCGSIILPPDVVKSLIVDEKKTFGAIETPPSCMHPMMPNVVYSIIDIQRKTFHCASDPSSIVALFAFENIVTVLGIPFVSNQACYVAGVSMPTGFRLPLRDVGFLDAAANATAVMLPIMYGANFVWIGQTPRIDYIIGTQLATLLLSRAADAMSYLFLLFRFSWASGRSFLLLLVDNMTLEVTNKSYIDTTIAVTLVSTLWPYRDMIIAMLVKQLFATLPWTGSFLHTYEDDLRFIPGPVCCIFIVAMSATKHLLNSFRICIRLSYVIVYLATVILVTGALTHQGPALTSIRSADPYALYPTLVAPMLISYYRTSPHLVVYYNMVYASAIAIFLPLVSFEWWQAYRRKQRRAQEKATACPHTSFDEAVGLVIRYPGGFIDTSRMYASGKHPNGGKSTVYSLAMAGYVKIDGCLMLASSVNRCLAAYILGTIMDTSGPIHYFKLTDDGTAVKNTYQLRTFPTEFIRHRPLWRLIKGISLCELE</sequence>
<dbReference type="EMBL" id="VJMJ01000292">
    <property type="protein sequence ID" value="KAF0723904.1"/>
    <property type="molecule type" value="Genomic_DNA"/>
</dbReference>
<feature type="transmembrane region" description="Helical" evidence="1">
    <location>
        <begin position="590"/>
        <end position="612"/>
    </location>
</feature>
<gene>
    <name evidence="2" type="ORF">Ae201684_017284</name>
</gene>
<feature type="transmembrane region" description="Helical" evidence="1">
    <location>
        <begin position="534"/>
        <end position="552"/>
    </location>
</feature>
<dbReference type="Proteomes" id="UP000481153">
    <property type="component" value="Unassembled WGS sequence"/>
</dbReference>
<name>A0A6G0WBD5_9STRA</name>
<protein>
    <submittedName>
        <fullName evidence="2">Uncharacterized protein</fullName>
    </submittedName>
</protein>
<dbReference type="VEuPathDB" id="FungiDB:AeMF1_016067"/>
<accession>A0A6G0WBD5</accession>